<dbReference type="PANTHER" id="PTHR23354">
    <property type="entry name" value="NUCLEOLAR PROTEIN 7/ESTROGEN RECEPTOR COACTIVATOR-RELATED"/>
    <property type="match status" value="1"/>
</dbReference>
<evidence type="ECO:0000313" key="11">
    <source>
        <dbReference type="EMBL" id="VDK44736.1"/>
    </source>
</evidence>
<evidence type="ECO:0000256" key="6">
    <source>
        <dbReference type="ARBA" id="ARBA00023228"/>
    </source>
</evidence>
<dbReference type="EMBL" id="UYRR01031055">
    <property type="protein sequence ID" value="VDK44736.1"/>
    <property type="molecule type" value="Genomic_DNA"/>
</dbReference>
<evidence type="ECO:0000256" key="5">
    <source>
        <dbReference type="ARBA" id="ARBA00023136"/>
    </source>
</evidence>
<evidence type="ECO:0000256" key="3">
    <source>
        <dbReference type="ARBA" id="ARBA00004496"/>
    </source>
</evidence>
<evidence type="ECO:0000256" key="7">
    <source>
        <dbReference type="ARBA" id="ARBA00039594"/>
    </source>
</evidence>
<gene>
    <name evidence="11" type="ORF">ASIM_LOCUS11279</name>
</gene>
<dbReference type="PROSITE" id="PS51886">
    <property type="entry name" value="TLDC"/>
    <property type="match status" value="1"/>
</dbReference>
<keyword evidence="12" id="KW-1185">Reference proteome</keyword>
<evidence type="ECO:0000256" key="4">
    <source>
        <dbReference type="ARBA" id="ARBA00022490"/>
    </source>
</evidence>
<keyword evidence="5" id="KW-0472">Membrane</keyword>
<dbReference type="GO" id="GO:0006979">
    <property type="term" value="P:response to oxidative stress"/>
    <property type="evidence" value="ECO:0007669"/>
    <property type="project" value="TreeGrafter"/>
</dbReference>
<comment type="subcellular location">
    <subcellularLocation>
        <location evidence="3">Cytoplasm</location>
    </subcellularLocation>
    <subcellularLocation>
        <location evidence="2">Lysosome</location>
    </subcellularLocation>
    <subcellularLocation>
        <location evidence="1">Membrane</location>
    </subcellularLocation>
</comment>
<evidence type="ECO:0000256" key="2">
    <source>
        <dbReference type="ARBA" id="ARBA00004371"/>
    </source>
</evidence>
<evidence type="ECO:0000313" key="12">
    <source>
        <dbReference type="Proteomes" id="UP000267096"/>
    </source>
</evidence>
<evidence type="ECO:0000256" key="1">
    <source>
        <dbReference type="ARBA" id="ARBA00004370"/>
    </source>
</evidence>
<proteinExistence type="predicted"/>
<evidence type="ECO:0000259" key="10">
    <source>
        <dbReference type="PROSITE" id="PS51886"/>
    </source>
</evidence>
<evidence type="ECO:0000313" key="13">
    <source>
        <dbReference type="WBParaSite" id="ASIM_0001181301-mRNA-1"/>
    </source>
</evidence>
<dbReference type="OrthoDB" id="289228at2759"/>
<dbReference type="GO" id="GO:0005634">
    <property type="term" value="C:nucleus"/>
    <property type="evidence" value="ECO:0007669"/>
    <property type="project" value="TreeGrafter"/>
</dbReference>
<dbReference type="WBParaSite" id="ASIM_0001181301-mRNA-1">
    <property type="protein sequence ID" value="ASIM_0001181301-mRNA-1"/>
    <property type="gene ID" value="ASIM_0001181301"/>
</dbReference>
<protein>
    <recommendedName>
        <fullName evidence="7">MTOR-associated protein MEAK7</fullName>
    </recommendedName>
    <alternativeName>
        <fullName evidence="9">TBC/LysM-associated domain-containing protein 1</fullName>
    </alternativeName>
    <alternativeName>
        <fullName evidence="8">TLD domain-containing protein 1</fullName>
    </alternativeName>
</protein>
<keyword evidence="4" id="KW-0963">Cytoplasm</keyword>
<name>A0A0M3JUG0_ANISI</name>
<dbReference type="GO" id="GO:0016020">
    <property type="term" value="C:membrane"/>
    <property type="evidence" value="ECO:0007669"/>
    <property type="project" value="UniProtKB-SubCell"/>
</dbReference>
<dbReference type="SMART" id="SM00584">
    <property type="entry name" value="TLDc"/>
    <property type="match status" value="1"/>
</dbReference>
<feature type="domain" description="TLDc" evidence="10">
    <location>
        <begin position="158"/>
        <end position="324"/>
    </location>
</feature>
<dbReference type="GO" id="GO:0005764">
    <property type="term" value="C:lysosome"/>
    <property type="evidence" value="ECO:0007669"/>
    <property type="project" value="UniProtKB-SubCell"/>
</dbReference>
<evidence type="ECO:0000256" key="8">
    <source>
        <dbReference type="ARBA" id="ARBA00041780"/>
    </source>
</evidence>
<dbReference type="InterPro" id="IPR006571">
    <property type="entry name" value="TLDc_dom"/>
</dbReference>
<dbReference type="Proteomes" id="UP000267096">
    <property type="component" value="Unassembled WGS sequence"/>
</dbReference>
<dbReference type="PANTHER" id="PTHR23354:SF131">
    <property type="entry name" value="MTOR-ASSOCIATED PROTEIN MEAK7"/>
    <property type="match status" value="1"/>
</dbReference>
<evidence type="ECO:0000256" key="9">
    <source>
        <dbReference type="ARBA" id="ARBA00042134"/>
    </source>
</evidence>
<keyword evidence="6" id="KW-0458">Lysosome</keyword>
<sequence>MGNSNGKNDATNNEKTSLDQETCVWIKQQFKKIAPNTDLHSFLLTCQSFIRFAEMVLGDYDQQAEIILKFGEPLEKIIEGIVSSFLKCEGCVDDSQSQSLLVEYILKGTPEQQQPSTVDTISKRLSHSTVFPTLCKYVFETLLFGYTNKLLPSIKERTLLTSAALLLITLQLPHQSRNQWKLLFSSRIHGESFSKLLKAVDGTGACVVIVETTQGRVFGGFANEGFVCGPQYSGDQRCFLFEDRHSVNIFNATGFNEHFAYLNHMQQTLPNGLGIGGADENWSLFLREEFGKGISSANISTFEKCWLAGENEFDVHNVEIWRIGMAKKRRRYDSEGNEIIEQKEISALDRDPEAVAVMEMSGKHMHSDGLREPQQIDDE</sequence>
<reference evidence="11 12" key="2">
    <citation type="submission" date="2018-11" db="EMBL/GenBank/DDBJ databases">
        <authorList>
            <consortium name="Pathogen Informatics"/>
        </authorList>
    </citation>
    <scope>NUCLEOTIDE SEQUENCE [LARGE SCALE GENOMIC DNA]</scope>
</reference>
<dbReference type="Pfam" id="PF07534">
    <property type="entry name" value="TLD"/>
    <property type="match status" value="1"/>
</dbReference>
<organism evidence="13">
    <name type="scientific">Anisakis simplex</name>
    <name type="common">Herring worm</name>
    <dbReference type="NCBI Taxonomy" id="6269"/>
    <lineage>
        <taxon>Eukaryota</taxon>
        <taxon>Metazoa</taxon>
        <taxon>Ecdysozoa</taxon>
        <taxon>Nematoda</taxon>
        <taxon>Chromadorea</taxon>
        <taxon>Rhabditida</taxon>
        <taxon>Spirurina</taxon>
        <taxon>Ascaridomorpha</taxon>
        <taxon>Ascaridoidea</taxon>
        <taxon>Anisakidae</taxon>
        <taxon>Anisakis</taxon>
        <taxon>Anisakis simplex complex</taxon>
    </lineage>
</organism>
<accession>A0A0M3JUG0</accession>
<dbReference type="AlphaFoldDB" id="A0A0M3JUG0"/>
<reference evidence="13" key="1">
    <citation type="submission" date="2017-02" db="UniProtKB">
        <authorList>
            <consortium name="WormBaseParasite"/>
        </authorList>
    </citation>
    <scope>IDENTIFICATION</scope>
</reference>